<proteinExistence type="inferred from homology"/>
<dbReference type="Pfam" id="PF03239">
    <property type="entry name" value="FTR1"/>
    <property type="match status" value="1"/>
</dbReference>
<keyword evidence="3 6" id="KW-0812">Transmembrane</keyword>
<feature type="transmembrane region" description="Helical" evidence="6">
    <location>
        <begin position="6"/>
        <end position="26"/>
    </location>
</feature>
<comment type="subcellular location">
    <subcellularLocation>
        <location evidence="1">Membrane</location>
        <topology evidence="1">Multi-pass membrane protein</topology>
    </subcellularLocation>
</comment>
<dbReference type="KEGG" id="nmes:H9L09_16335"/>
<dbReference type="PANTHER" id="PTHR31632:SF2">
    <property type="entry name" value="PLASMA MEMBRANE IRON PERMEASE"/>
    <property type="match status" value="1"/>
</dbReference>
<dbReference type="RefSeq" id="WP_187577904.1">
    <property type="nucleotide sequence ID" value="NZ_CP060713.1"/>
</dbReference>
<keyword evidence="4 6" id="KW-1133">Transmembrane helix</keyword>
<comment type="similarity">
    <text evidence="2">Belongs to the oxidase-dependent Fe transporter (OFeT) (TC 9.A.10.1) family.</text>
</comment>
<evidence type="ECO:0000256" key="1">
    <source>
        <dbReference type="ARBA" id="ARBA00004141"/>
    </source>
</evidence>
<protein>
    <submittedName>
        <fullName evidence="7">FTR1 family protein</fullName>
    </submittedName>
</protein>
<organism evidence="7 8">
    <name type="scientific">Nocardioides mesophilus</name>
    <dbReference type="NCBI Taxonomy" id="433659"/>
    <lineage>
        <taxon>Bacteria</taxon>
        <taxon>Bacillati</taxon>
        <taxon>Actinomycetota</taxon>
        <taxon>Actinomycetes</taxon>
        <taxon>Propionibacteriales</taxon>
        <taxon>Nocardioidaceae</taxon>
        <taxon>Nocardioides</taxon>
    </lineage>
</organism>
<keyword evidence="8" id="KW-1185">Reference proteome</keyword>
<dbReference type="AlphaFoldDB" id="A0A7G9R8Y6"/>
<evidence type="ECO:0000313" key="8">
    <source>
        <dbReference type="Proteomes" id="UP000515947"/>
    </source>
</evidence>
<feature type="transmembrane region" description="Helical" evidence="6">
    <location>
        <begin position="244"/>
        <end position="266"/>
    </location>
</feature>
<reference evidence="7 8" key="1">
    <citation type="submission" date="2020-08" db="EMBL/GenBank/DDBJ databases">
        <title>Genome sequence of Nocardioides mesophilus KACC 16243T.</title>
        <authorList>
            <person name="Hyun D.-W."/>
            <person name="Bae J.-W."/>
        </authorList>
    </citation>
    <scope>NUCLEOTIDE SEQUENCE [LARGE SCALE GENOMIC DNA]</scope>
    <source>
        <strain evidence="7 8">KACC 16243</strain>
    </source>
</reference>
<evidence type="ECO:0000313" key="7">
    <source>
        <dbReference type="EMBL" id="QNN52061.1"/>
    </source>
</evidence>
<accession>A0A7G9R8Y6</accession>
<dbReference type="GO" id="GO:0015093">
    <property type="term" value="F:ferrous iron transmembrane transporter activity"/>
    <property type="evidence" value="ECO:0007669"/>
    <property type="project" value="TreeGrafter"/>
</dbReference>
<keyword evidence="5 6" id="KW-0472">Membrane</keyword>
<name>A0A7G9R8Y6_9ACTN</name>
<feature type="transmembrane region" description="Helical" evidence="6">
    <location>
        <begin position="70"/>
        <end position="92"/>
    </location>
</feature>
<sequence>MLANFLIGLREGLEAGLIVSILVAYLVKSDRRRLLPQLWSGVAAAIVLSLGFGAALTFGPRGLSHEAQELIGGLLSVLAVVFVTWMIFWMAAAARGMGGELRGRIDRAADAGGWSLVVVGLLAVGREGLETALFLWAATGAATSGGASSVRPLIAAALGLATAVVLAYLLYRGALRLNLSRFFTWTGGFLVLVAGGVLSYGVHDLQEAGVLPGEDSLLFDVSNVLDPSSWFAVVLKGVFNISPVTSVLAGVAWLLYVVPTMTIFLVKARGRSSRSPARPRVPERTG</sequence>
<evidence type="ECO:0000256" key="6">
    <source>
        <dbReference type="SAM" id="Phobius"/>
    </source>
</evidence>
<dbReference type="Proteomes" id="UP000515947">
    <property type="component" value="Chromosome"/>
</dbReference>
<evidence type="ECO:0000256" key="4">
    <source>
        <dbReference type="ARBA" id="ARBA00022989"/>
    </source>
</evidence>
<evidence type="ECO:0000256" key="3">
    <source>
        <dbReference type="ARBA" id="ARBA00022692"/>
    </source>
</evidence>
<evidence type="ECO:0000256" key="2">
    <source>
        <dbReference type="ARBA" id="ARBA00008333"/>
    </source>
</evidence>
<dbReference type="InterPro" id="IPR004923">
    <property type="entry name" value="FTR1/Fip1/EfeU"/>
</dbReference>
<gene>
    <name evidence="7" type="ORF">H9L09_16335</name>
</gene>
<evidence type="ECO:0000256" key="5">
    <source>
        <dbReference type="ARBA" id="ARBA00023136"/>
    </source>
</evidence>
<dbReference type="GO" id="GO:0033573">
    <property type="term" value="C:high-affinity iron permease complex"/>
    <property type="evidence" value="ECO:0007669"/>
    <property type="project" value="InterPro"/>
</dbReference>
<feature type="transmembrane region" description="Helical" evidence="6">
    <location>
        <begin position="113"/>
        <end position="138"/>
    </location>
</feature>
<feature type="transmembrane region" description="Helical" evidence="6">
    <location>
        <begin position="38"/>
        <end position="58"/>
    </location>
</feature>
<feature type="transmembrane region" description="Helical" evidence="6">
    <location>
        <begin position="150"/>
        <end position="170"/>
    </location>
</feature>
<dbReference type="NCBIfam" id="NF041756">
    <property type="entry name" value="EfeU"/>
    <property type="match status" value="1"/>
</dbReference>
<dbReference type="EMBL" id="CP060713">
    <property type="protein sequence ID" value="QNN52061.1"/>
    <property type="molecule type" value="Genomic_DNA"/>
</dbReference>
<dbReference type="PANTHER" id="PTHR31632">
    <property type="entry name" value="IRON TRANSPORTER FTH1"/>
    <property type="match status" value="1"/>
</dbReference>
<feature type="transmembrane region" description="Helical" evidence="6">
    <location>
        <begin position="182"/>
        <end position="202"/>
    </location>
</feature>